<sequence>MWPDQTESTVALVQNTIHREVRRLIREHIQYGELELLAAAQSILFLLSILLFNDRSHITLTVPESAQLLIDVWEVKRKLASTGLFLDSEMYHQIPPWKSWALVSAKRRTIMSLHHIEYSWSSKHNYPTLECTEFKLLPAPAPRYLWCETDGHTWTQLYKRWLQLWDGDFYRMQELFDGVESRPLNERGELWLSEADEFGAAILSGGINYSAVDHDGPEHTVQHNRIFD</sequence>
<dbReference type="STRING" id="28573.A0A0U1LKN4"/>
<keyword evidence="2" id="KW-1185">Reference proteome</keyword>
<dbReference type="Proteomes" id="UP000054383">
    <property type="component" value="Unassembled WGS sequence"/>
</dbReference>
<organism evidence="1 2">
    <name type="scientific">Talaromyces islandicus</name>
    <name type="common">Penicillium islandicum</name>
    <dbReference type="NCBI Taxonomy" id="28573"/>
    <lineage>
        <taxon>Eukaryota</taxon>
        <taxon>Fungi</taxon>
        <taxon>Dikarya</taxon>
        <taxon>Ascomycota</taxon>
        <taxon>Pezizomycotina</taxon>
        <taxon>Eurotiomycetes</taxon>
        <taxon>Eurotiomycetidae</taxon>
        <taxon>Eurotiales</taxon>
        <taxon>Trichocomaceae</taxon>
        <taxon>Talaromyces</taxon>
        <taxon>Talaromyces sect. Islandici</taxon>
    </lineage>
</organism>
<name>A0A0U1LKN4_TALIS</name>
<accession>A0A0U1LKN4</accession>
<protein>
    <submittedName>
        <fullName evidence="1">Uncharacterized protein</fullName>
    </submittedName>
</protein>
<dbReference type="OrthoDB" id="2441642at2759"/>
<dbReference type="OMA" id="PSWKEWA"/>
<dbReference type="AlphaFoldDB" id="A0A0U1LKN4"/>
<evidence type="ECO:0000313" key="2">
    <source>
        <dbReference type="Proteomes" id="UP000054383"/>
    </source>
</evidence>
<proteinExistence type="predicted"/>
<evidence type="ECO:0000313" key="1">
    <source>
        <dbReference type="EMBL" id="CRG83587.1"/>
    </source>
</evidence>
<gene>
    <name evidence="1" type="ORF">PISL3812_00940</name>
</gene>
<reference evidence="1 2" key="1">
    <citation type="submission" date="2015-04" db="EMBL/GenBank/DDBJ databases">
        <authorList>
            <person name="Syromyatnikov M.Y."/>
            <person name="Popov V.N."/>
        </authorList>
    </citation>
    <scope>NUCLEOTIDE SEQUENCE [LARGE SCALE GENOMIC DNA]</scope>
    <source>
        <strain evidence="1">WF-38-12</strain>
    </source>
</reference>
<dbReference type="EMBL" id="CVMT01000001">
    <property type="protein sequence ID" value="CRG83587.1"/>
    <property type="molecule type" value="Genomic_DNA"/>
</dbReference>